<dbReference type="InterPro" id="IPR001647">
    <property type="entry name" value="HTH_TetR"/>
</dbReference>
<comment type="caution">
    <text evidence="6">The sequence shown here is derived from an EMBL/GenBank/DDBJ whole genome shotgun (WGS) entry which is preliminary data.</text>
</comment>
<dbReference type="PANTHER" id="PTHR47506">
    <property type="entry name" value="TRANSCRIPTIONAL REGULATORY PROTEIN"/>
    <property type="match status" value="1"/>
</dbReference>
<evidence type="ECO:0000313" key="7">
    <source>
        <dbReference type="Proteomes" id="UP001589683"/>
    </source>
</evidence>
<sequence length="193" mass="21020">MVGQKQHDTNQFIDKAMHTFWAHGYEGTSINDLVKTTGVNRGSIYANFDGKRDIFLAALDRYEKNYSARFLGALSEMPDPKEAIVAAFEAAAKSDDKSDQPAGCLIVNTAVECAPHDPAISVITRESLGNVETFFKKQLCAAKQANCFVEQIDPGEMAKSLLASFMGLRVLTRSGAPQTTRDSIVAQTRALLA</sequence>
<dbReference type="InterPro" id="IPR009057">
    <property type="entry name" value="Homeodomain-like_sf"/>
</dbReference>
<dbReference type="SUPFAM" id="SSF46689">
    <property type="entry name" value="Homeodomain-like"/>
    <property type="match status" value="1"/>
</dbReference>
<gene>
    <name evidence="6" type="ORF">ACFFUT_12785</name>
</gene>
<dbReference type="Pfam" id="PF00440">
    <property type="entry name" value="TetR_N"/>
    <property type="match status" value="1"/>
</dbReference>
<feature type="domain" description="HTH tetR-type" evidence="5">
    <location>
        <begin position="6"/>
        <end position="66"/>
    </location>
</feature>
<keyword evidence="7" id="KW-1185">Reference proteome</keyword>
<keyword evidence="1" id="KW-0805">Transcription regulation</keyword>
<accession>A0ABV5JGS4</accession>
<dbReference type="Pfam" id="PF16925">
    <property type="entry name" value="TetR_C_13"/>
    <property type="match status" value="1"/>
</dbReference>
<evidence type="ECO:0000259" key="5">
    <source>
        <dbReference type="PROSITE" id="PS50977"/>
    </source>
</evidence>
<dbReference type="PROSITE" id="PS50977">
    <property type="entry name" value="HTH_TETR_2"/>
    <property type="match status" value="1"/>
</dbReference>
<evidence type="ECO:0000256" key="4">
    <source>
        <dbReference type="PROSITE-ProRule" id="PRU00335"/>
    </source>
</evidence>
<evidence type="ECO:0000256" key="3">
    <source>
        <dbReference type="ARBA" id="ARBA00023163"/>
    </source>
</evidence>
<dbReference type="InterPro" id="IPR011075">
    <property type="entry name" value="TetR_C"/>
</dbReference>
<dbReference type="Gene3D" id="1.10.10.60">
    <property type="entry name" value="Homeodomain-like"/>
    <property type="match status" value="1"/>
</dbReference>
<evidence type="ECO:0000256" key="2">
    <source>
        <dbReference type="ARBA" id="ARBA00023125"/>
    </source>
</evidence>
<dbReference type="Proteomes" id="UP001589683">
    <property type="component" value="Unassembled WGS sequence"/>
</dbReference>
<dbReference type="RefSeq" id="WP_213890350.1">
    <property type="nucleotide sequence ID" value="NZ_JAGFNU010000010.1"/>
</dbReference>
<name>A0ABV5JGS4_9RHOB</name>
<dbReference type="EMBL" id="JBHMEA010000042">
    <property type="protein sequence ID" value="MFB9232664.1"/>
    <property type="molecule type" value="Genomic_DNA"/>
</dbReference>
<dbReference type="InterPro" id="IPR036271">
    <property type="entry name" value="Tet_transcr_reg_TetR-rel_C_sf"/>
</dbReference>
<keyword evidence="3" id="KW-0804">Transcription</keyword>
<organism evidence="6 7">
    <name type="scientific">Pseudohalocynthiibacter aestuariivivens</name>
    <dbReference type="NCBI Taxonomy" id="1591409"/>
    <lineage>
        <taxon>Bacteria</taxon>
        <taxon>Pseudomonadati</taxon>
        <taxon>Pseudomonadota</taxon>
        <taxon>Alphaproteobacteria</taxon>
        <taxon>Rhodobacterales</taxon>
        <taxon>Paracoccaceae</taxon>
        <taxon>Pseudohalocynthiibacter</taxon>
    </lineage>
</organism>
<keyword evidence="2 4" id="KW-0238">DNA-binding</keyword>
<evidence type="ECO:0000313" key="6">
    <source>
        <dbReference type="EMBL" id="MFB9232664.1"/>
    </source>
</evidence>
<dbReference type="SUPFAM" id="SSF48498">
    <property type="entry name" value="Tetracyclin repressor-like, C-terminal domain"/>
    <property type="match status" value="1"/>
</dbReference>
<evidence type="ECO:0000256" key="1">
    <source>
        <dbReference type="ARBA" id="ARBA00023015"/>
    </source>
</evidence>
<dbReference type="Gene3D" id="1.10.357.10">
    <property type="entry name" value="Tetracycline Repressor, domain 2"/>
    <property type="match status" value="1"/>
</dbReference>
<feature type="DNA-binding region" description="H-T-H motif" evidence="4">
    <location>
        <begin position="29"/>
        <end position="48"/>
    </location>
</feature>
<reference evidence="6 7" key="1">
    <citation type="submission" date="2024-09" db="EMBL/GenBank/DDBJ databases">
        <authorList>
            <person name="Sun Q."/>
            <person name="Mori K."/>
        </authorList>
    </citation>
    <scope>NUCLEOTIDE SEQUENCE [LARGE SCALE GENOMIC DNA]</scope>
    <source>
        <strain evidence="6 7">CECT 8726</strain>
    </source>
</reference>
<dbReference type="PANTHER" id="PTHR47506:SF1">
    <property type="entry name" value="HTH-TYPE TRANSCRIPTIONAL REGULATOR YJDC"/>
    <property type="match status" value="1"/>
</dbReference>
<protein>
    <submittedName>
        <fullName evidence="6">TetR/AcrR family transcriptional regulator</fullName>
    </submittedName>
</protein>
<proteinExistence type="predicted"/>